<evidence type="ECO:0000313" key="1">
    <source>
        <dbReference type="EMBL" id="ROT36898.1"/>
    </source>
</evidence>
<dbReference type="GeneID" id="39575745"/>
<name>A0A3N2PQY8_SODAK</name>
<dbReference type="EMBL" id="ML119058">
    <property type="protein sequence ID" value="ROT36898.1"/>
    <property type="molecule type" value="Genomic_DNA"/>
</dbReference>
<keyword evidence="2" id="KW-1185">Reference proteome</keyword>
<protein>
    <submittedName>
        <fullName evidence="1">Uncharacterized protein</fullName>
    </submittedName>
</protein>
<gene>
    <name evidence="1" type="ORF">SODALDRAFT_209882</name>
</gene>
<sequence>MDAWTWKTRPLASCLLLARLCSDSRFDISRLVPSSSSDTIVLGTLCVLISLDIHLLCPVYCPSTASGPYFSFFSFLAFTTRLFT</sequence>
<dbReference type="AlphaFoldDB" id="A0A3N2PQY8"/>
<reference evidence="1 2" key="1">
    <citation type="journal article" date="2018" name="Mol. Ecol.">
        <title>The obligate alkalophilic soda-lake fungus Sodiomyces alkalinus has shifted to a protein diet.</title>
        <authorList>
            <person name="Grum-Grzhimaylo A.A."/>
            <person name="Falkoski D.L."/>
            <person name="van den Heuvel J."/>
            <person name="Valero-Jimenez C.A."/>
            <person name="Min B."/>
            <person name="Choi I.G."/>
            <person name="Lipzen A."/>
            <person name="Daum C.G."/>
            <person name="Aanen D.K."/>
            <person name="Tsang A."/>
            <person name="Henrissat B."/>
            <person name="Bilanenko E.N."/>
            <person name="de Vries R.P."/>
            <person name="van Kan J.A.L."/>
            <person name="Grigoriev I.V."/>
            <person name="Debets A.J.M."/>
        </authorList>
    </citation>
    <scope>NUCLEOTIDE SEQUENCE [LARGE SCALE GENOMIC DNA]</scope>
    <source>
        <strain evidence="1 2">F11</strain>
    </source>
</reference>
<dbReference type="RefSeq" id="XP_028464704.1">
    <property type="nucleotide sequence ID" value="XM_028607267.1"/>
</dbReference>
<proteinExistence type="predicted"/>
<accession>A0A3N2PQY8</accession>
<organism evidence="1 2">
    <name type="scientific">Sodiomyces alkalinus (strain CBS 110278 / VKM F-3762 / F11)</name>
    <name type="common">Alkaliphilic filamentous fungus</name>
    <dbReference type="NCBI Taxonomy" id="1314773"/>
    <lineage>
        <taxon>Eukaryota</taxon>
        <taxon>Fungi</taxon>
        <taxon>Dikarya</taxon>
        <taxon>Ascomycota</taxon>
        <taxon>Pezizomycotina</taxon>
        <taxon>Sordariomycetes</taxon>
        <taxon>Hypocreomycetidae</taxon>
        <taxon>Glomerellales</taxon>
        <taxon>Plectosphaerellaceae</taxon>
        <taxon>Sodiomyces</taxon>
    </lineage>
</organism>
<dbReference type="Proteomes" id="UP000272025">
    <property type="component" value="Unassembled WGS sequence"/>
</dbReference>
<evidence type="ECO:0000313" key="2">
    <source>
        <dbReference type="Proteomes" id="UP000272025"/>
    </source>
</evidence>